<protein>
    <submittedName>
        <fullName evidence="6">Winged helix-turn-helix transcriptional regulator</fullName>
    </submittedName>
</protein>
<evidence type="ECO:0000256" key="3">
    <source>
        <dbReference type="ARBA" id="ARBA00023163"/>
    </source>
</evidence>
<keyword evidence="3" id="KW-0804">Transcription</keyword>
<dbReference type="GO" id="GO:0003677">
    <property type="term" value="F:DNA binding"/>
    <property type="evidence" value="ECO:0007669"/>
    <property type="project" value="UniProtKB-KW"/>
</dbReference>
<dbReference type="PROSITE" id="PS50987">
    <property type="entry name" value="HTH_ARSR_2"/>
    <property type="match status" value="1"/>
</dbReference>
<feature type="compositionally biased region" description="Basic and acidic residues" evidence="4">
    <location>
        <begin position="113"/>
        <end position="126"/>
    </location>
</feature>
<dbReference type="PRINTS" id="PR00778">
    <property type="entry name" value="HTHARSR"/>
</dbReference>
<evidence type="ECO:0000256" key="4">
    <source>
        <dbReference type="SAM" id="MobiDB-lite"/>
    </source>
</evidence>
<dbReference type="InterPro" id="IPR011991">
    <property type="entry name" value="ArsR-like_HTH"/>
</dbReference>
<feature type="domain" description="HTH arsR-type" evidence="5">
    <location>
        <begin position="1"/>
        <end position="88"/>
    </location>
</feature>
<dbReference type="CDD" id="cd00090">
    <property type="entry name" value="HTH_ARSR"/>
    <property type="match status" value="1"/>
</dbReference>
<dbReference type="InterPro" id="IPR036388">
    <property type="entry name" value="WH-like_DNA-bd_sf"/>
</dbReference>
<gene>
    <name evidence="6" type="ORF">I6H47_11345</name>
</gene>
<dbReference type="SUPFAM" id="SSF46785">
    <property type="entry name" value="Winged helix' DNA-binding domain"/>
    <property type="match status" value="1"/>
</dbReference>
<name>A0A7T3ZXC0_9MICO</name>
<dbReference type="InterPro" id="IPR036390">
    <property type="entry name" value="WH_DNA-bd_sf"/>
</dbReference>
<dbReference type="Pfam" id="PF01022">
    <property type="entry name" value="HTH_5"/>
    <property type="match status" value="1"/>
</dbReference>
<dbReference type="PANTHER" id="PTHR33154">
    <property type="entry name" value="TRANSCRIPTIONAL REGULATOR, ARSR FAMILY"/>
    <property type="match status" value="1"/>
</dbReference>
<dbReference type="AlphaFoldDB" id="A0A7T3ZXC0"/>
<keyword evidence="1" id="KW-0805">Transcription regulation</keyword>
<dbReference type="Proteomes" id="UP000595374">
    <property type="component" value="Chromosome"/>
</dbReference>
<sequence>MNTDVFAAVANPTRREILEAVRDEPRSVTELTALFDLSRPAVSEHLRILRLAGLVREEPQGQRRIYHLEPAPLAELGEWLHPFERYWRDRLGDLARTLDDITEPDTEAQPDTATEHETRPRNGDQR</sequence>
<dbReference type="NCBIfam" id="NF033788">
    <property type="entry name" value="HTH_metalloreg"/>
    <property type="match status" value="1"/>
</dbReference>
<proteinExistence type="predicted"/>
<keyword evidence="2" id="KW-0238">DNA-binding</keyword>
<dbReference type="SMART" id="SM00418">
    <property type="entry name" value="HTH_ARSR"/>
    <property type="match status" value="1"/>
</dbReference>
<evidence type="ECO:0000313" key="7">
    <source>
        <dbReference type="Proteomes" id="UP000595374"/>
    </source>
</evidence>
<organism evidence="6 7">
    <name type="scientific">Brevibacterium casei</name>
    <dbReference type="NCBI Taxonomy" id="33889"/>
    <lineage>
        <taxon>Bacteria</taxon>
        <taxon>Bacillati</taxon>
        <taxon>Actinomycetota</taxon>
        <taxon>Actinomycetes</taxon>
        <taxon>Micrococcales</taxon>
        <taxon>Brevibacteriaceae</taxon>
        <taxon>Brevibacterium</taxon>
    </lineage>
</organism>
<evidence type="ECO:0000313" key="6">
    <source>
        <dbReference type="EMBL" id="QQB13425.1"/>
    </source>
</evidence>
<dbReference type="GO" id="GO:0003700">
    <property type="term" value="F:DNA-binding transcription factor activity"/>
    <property type="evidence" value="ECO:0007669"/>
    <property type="project" value="InterPro"/>
</dbReference>
<dbReference type="InterPro" id="IPR051081">
    <property type="entry name" value="HTH_MetalResp_TranReg"/>
</dbReference>
<reference evidence="6 7" key="1">
    <citation type="submission" date="2020-12" db="EMBL/GenBank/DDBJ databases">
        <title>FDA dAtabase for Regulatory Grade micrObial Sequences (FDA-ARGOS): Supporting development and validation of Infectious Disease Dx tests.</title>
        <authorList>
            <person name="Sproer C."/>
            <person name="Gronow S."/>
            <person name="Severitt S."/>
            <person name="Schroder I."/>
            <person name="Tallon L."/>
            <person name="Sadzewicz L."/>
            <person name="Zhao X."/>
            <person name="Boylan J."/>
            <person name="Ott S."/>
            <person name="Bowen H."/>
            <person name="Vavikolanu K."/>
            <person name="Mehta A."/>
            <person name="Aluvathingal J."/>
            <person name="Nadendla S."/>
            <person name="Lowell S."/>
            <person name="Myers T."/>
            <person name="Yan Y."/>
            <person name="Sichtig H."/>
        </authorList>
    </citation>
    <scope>NUCLEOTIDE SEQUENCE [LARGE SCALE GENOMIC DNA]</scope>
    <source>
        <strain evidence="6 7">FDAARGOS_990</strain>
    </source>
</reference>
<dbReference type="PANTHER" id="PTHR33154:SF33">
    <property type="entry name" value="TRANSCRIPTIONAL REPRESSOR SDPR"/>
    <property type="match status" value="1"/>
</dbReference>
<dbReference type="EMBL" id="CP065989">
    <property type="protein sequence ID" value="QQB13425.1"/>
    <property type="molecule type" value="Genomic_DNA"/>
</dbReference>
<feature type="region of interest" description="Disordered" evidence="4">
    <location>
        <begin position="98"/>
        <end position="126"/>
    </location>
</feature>
<dbReference type="InterPro" id="IPR001845">
    <property type="entry name" value="HTH_ArsR_DNA-bd_dom"/>
</dbReference>
<dbReference type="Gene3D" id="1.10.10.10">
    <property type="entry name" value="Winged helix-like DNA-binding domain superfamily/Winged helix DNA-binding domain"/>
    <property type="match status" value="1"/>
</dbReference>
<evidence type="ECO:0000259" key="5">
    <source>
        <dbReference type="PROSITE" id="PS50987"/>
    </source>
</evidence>
<accession>A0A7T3ZXC0</accession>
<dbReference type="RefSeq" id="WP_198498623.1">
    <property type="nucleotide sequence ID" value="NZ_CP065989.1"/>
</dbReference>
<evidence type="ECO:0000256" key="2">
    <source>
        <dbReference type="ARBA" id="ARBA00023125"/>
    </source>
</evidence>
<evidence type="ECO:0000256" key="1">
    <source>
        <dbReference type="ARBA" id="ARBA00023015"/>
    </source>
</evidence>